<evidence type="ECO:0000256" key="2">
    <source>
        <dbReference type="ARBA" id="ARBA00022574"/>
    </source>
</evidence>
<accession>A0A8T2KFH5</accession>
<dbReference type="Gene3D" id="2.130.10.10">
    <property type="entry name" value="YVTN repeat-like/Quinoprotein amine dehydrogenase"/>
    <property type="match status" value="1"/>
</dbReference>
<dbReference type="InterPro" id="IPR036322">
    <property type="entry name" value="WD40_repeat_dom_sf"/>
</dbReference>
<evidence type="ECO:0000256" key="3">
    <source>
        <dbReference type="ARBA" id="ARBA00022737"/>
    </source>
</evidence>
<proteinExistence type="predicted"/>
<dbReference type="PANTHER" id="PTHR19849:SF0">
    <property type="entry name" value="PHOSPHOLIPASE A-2-ACTIVATING PROTEIN"/>
    <property type="match status" value="1"/>
</dbReference>
<dbReference type="GO" id="GO:0005737">
    <property type="term" value="C:cytoplasm"/>
    <property type="evidence" value="ECO:0007669"/>
    <property type="project" value="TreeGrafter"/>
</dbReference>
<dbReference type="GO" id="GO:0043130">
    <property type="term" value="F:ubiquitin binding"/>
    <property type="evidence" value="ECO:0007669"/>
    <property type="project" value="TreeGrafter"/>
</dbReference>
<organism evidence="4 5">
    <name type="scientific">Hymenochirus boettgeri</name>
    <name type="common">Congo dwarf clawed frog</name>
    <dbReference type="NCBI Taxonomy" id="247094"/>
    <lineage>
        <taxon>Eukaryota</taxon>
        <taxon>Metazoa</taxon>
        <taxon>Chordata</taxon>
        <taxon>Craniata</taxon>
        <taxon>Vertebrata</taxon>
        <taxon>Euteleostomi</taxon>
        <taxon>Amphibia</taxon>
        <taxon>Batrachia</taxon>
        <taxon>Anura</taxon>
        <taxon>Pipoidea</taxon>
        <taxon>Pipidae</taxon>
        <taxon>Pipinae</taxon>
        <taxon>Hymenochirus</taxon>
    </lineage>
</organism>
<keyword evidence="2" id="KW-0853">WD repeat</keyword>
<dbReference type="EMBL" id="JAACNH010000001">
    <property type="protein sequence ID" value="KAG8455122.1"/>
    <property type="molecule type" value="Genomic_DNA"/>
</dbReference>
<evidence type="ECO:0000256" key="1">
    <source>
        <dbReference type="ARBA" id="ARBA00022490"/>
    </source>
</evidence>
<name>A0A8T2KFH5_9PIPI</name>
<keyword evidence="5" id="KW-1185">Reference proteome</keyword>
<dbReference type="SUPFAM" id="SSF50978">
    <property type="entry name" value="WD40 repeat-like"/>
    <property type="match status" value="1"/>
</dbReference>
<dbReference type="GO" id="GO:0010992">
    <property type="term" value="P:ubiquitin recycling"/>
    <property type="evidence" value="ECO:0007669"/>
    <property type="project" value="TreeGrafter"/>
</dbReference>
<reference evidence="4" key="1">
    <citation type="thesis" date="2020" institute="ProQuest LLC" country="789 East Eisenhower Parkway, Ann Arbor, MI, USA">
        <title>Comparative Genomics and Chromosome Evolution.</title>
        <authorList>
            <person name="Mudd A.B."/>
        </authorList>
    </citation>
    <scope>NUCLEOTIDE SEQUENCE</scope>
    <source>
        <strain evidence="4">Female2</strain>
        <tissue evidence="4">Blood</tissue>
    </source>
</reference>
<keyword evidence="3" id="KW-0677">Repeat</keyword>
<evidence type="ECO:0000313" key="5">
    <source>
        <dbReference type="Proteomes" id="UP000812440"/>
    </source>
</evidence>
<dbReference type="PANTHER" id="PTHR19849">
    <property type="entry name" value="PHOSPHOLIPASE A-2-ACTIVATING PROTEIN"/>
    <property type="match status" value="1"/>
</dbReference>
<dbReference type="SMART" id="SM00320">
    <property type="entry name" value="WD40"/>
    <property type="match status" value="3"/>
</dbReference>
<dbReference type="OrthoDB" id="10265988at2759"/>
<sequence>MSETGLDSGGCYRLRCSLPGHELDVRGVARCPLSPGDGFVSVSRDRSARLWVPDSPTRGFVEMQKMTGHSNFVSSVCILPPTDTYPRGLIATGGNDHNICVFSLDNPKPLYMLKGHKNTVCSLSSGKFGTLLSGSWDTTGKVWLNDKCMMTLQVRVMKKK</sequence>
<dbReference type="AlphaFoldDB" id="A0A8T2KFH5"/>
<gene>
    <name evidence="4" type="ORF">GDO86_001365</name>
</gene>
<dbReference type="InterPro" id="IPR015943">
    <property type="entry name" value="WD40/YVTN_repeat-like_dom_sf"/>
</dbReference>
<protein>
    <submittedName>
        <fullName evidence="4">Uncharacterized protein</fullName>
    </submittedName>
</protein>
<evidence type="ECO:0000313" key="4">
    <source>
        <dbReference type="EMBL" id="KAG8455122.1"/>
    </source>
</evidence>
<dbReference type="GO" id="GO:0043161">
    <property type="term" value="P:proteasome-mediated ubiquitin-dependent protein catabolic process"/>
    <property type="evidence" value="ECO:0007669"/>
    <property type="project" value="TreeGrafter"/>
</dbReference>
<dbReference type="Proteomes" id="UP000812440">
    <property type="component" value="Chromosome 1"/>
</dbReference>
<keyword evidence="1" id="KW-0963">Cytoplasm</keyword>
<dbReference type="GO" id="GO:0005634">
    <property type="term" value="C:nucleus"/>
    <property type="evidence" value="ECO:0007669"/>
    <property type="project" value="TreeGrafter"/>
</dbReference>
<comment type="caution">
    <text evidence="4">The sequence shown here is derived from an EMBL/GenBank/DDBJ whole genome shotgun (WGS) entry which is preliminary data.</text>
</comment>
<dbReference type="InterPro" id="IPR001680">
    <property type="entry name" value="WD40_rpt"/>
</dbReference>
<dbReference type="Pfam" id="PF00400">
    <property type="entry name" value="WD40"/>
    <property type="match status" value="3"/>
</dbReference>